<dbReference type="Gene3D" id="1.10.10.60">
    <property type="entry name" value="Homeodomain-like"/>
    <property type="match status" value="1"/>
</dbReference>
<keyword evidence="6" id="KW-1185">Reference proteome</keyword>
<dbReference type="SUPFAM" id="SSF46689">
    <property type="entry name" value="Homeodomain-like"/>
    <property type="match status" value="1"/>
</dbReference>
<dbReference type="Pfam" id="PF17932">
    <property type="entry name" value="TetR_C_24"/>
    <property type="match status" value="1"/>
</dbReference>
<sequence length="188" mass="21761">MSKKISRIFAAAIDVFSKFGFEKAKMDLIAEKAKVAKGTIYYHFKSKEEIFFSLIEEGINQLIQLLNEGTKPLSSGKEKLEKAIEIQVNYIFDYKDFTKILLSEVWGSEERQIRFRELLQKLLKLLQNYIEQGIQEGDYRQRDLELTASSIFGIISVTSLHTLLGQLNYTPEQITEHVQSMIEESLKK</sequence>
<dbReference type="InterPro" id="IPR041490">
    <property type="entry name" value="KstR2_TetR_C"/>
</dbReference>
<reference evidence="5 6" key="1">
    <citation type="submission" date="2019-03" db="EMBL/GenBank/DDBJ databases">
        <title>Genomic Encyclopedia of Type Strains, Phase IV (KMG-IV): sequencing the most valuable type-strain genomes for metagenomic binning, comparative biology and taxonomic classification.</title>
        <authorList>
            <person name="Goeker M."/>
        </authorList>
    </citation>
    <scope>NUCLEOTIDE SEQUENCE [LARGE SCALE GENOMIC DNA]</scope>
    <source>
        <strain evidence="5 6">DSM 23802</strain>
    </source>
</reference>
<evidence type="ECO:0000256" key="1">
    <source>
        <dbReference type="ARBA" id="ARBA00022491"/>
    </source>
</evidence>
<gene>
    <name evidence="5" type="ORF">EDD72_1321</name>
</gene>
<dbReference type="Proteomes" id="UP000295788">
    <property type="component" value="Unassembled WGS sequence"/>
</dbReference>
<evidence type="ECO:0000259" key="4">
    <source>
        <dbReference type="PROSITE" id="PS50977"/>
    </source>
</evidence>
<dbReference type="Pfam" id="PF00440">
    <property type="entry name" value="TetR_N"/>
    <property type="match status" value="1"/>
</dbReference>
<dbReference type="PRINTS" id="PR00455">
    <property type="entry name" value="HTHTETR"/>
</dbReference>
<keyword evidence="1" id="KW-0678">Repressor</keyword>
<comment type="caution">
    <text evidence="5">The sequence shown here is derived from an EMBL/GenBank/DDBJ whole genome shotgun (WGS) entry which is preliminary data.</text>
</comment>
<dbReference type="AlphaFoldDB" id="A0A4R3K5D4"/>
<dbReference type="InterPro" id="IPR001647">
    <property type="entry name" value="HTH_TetR"/>
</dbReference>
<dbReference type="GO" id="GO:0003677">
    <property type="term" value="F:DNA binding"/>
    <property type="evidence" value="ECO:0007669"/>
    <property type="project" value="UniProtKB-UniRule"/>
</dbReference>
<dbReference type="InterPro" id="IPR050624">
    <property type="entry name" value="HTH-type_Tx_Regulator"/>
</dbReference>
<dbReference type="EMBL" id="SMAB01000032">
    <property type="protein sequence ID" value="TCS77945.1"/>
    <property type="molecule type" value="Genomic_DNA"/>
</dbReference>
<dbReference type="PANTHER" id="PTHR43479">
    <property type="entry name" value="ACREF/ENVCD OPERON REPRESSOR-RELATED"/>
    <property type="match status" value="1"/>
</dbReference>
<evidence type="ECO:0000313" key="5">
    <source>
        <dbReference type="EMBL" id="TCS77945.1"/>
    </source>
</evidence>
<dbReference type="Gene3D" id="1.10.357.10">
    <property type="entry name" value="Tetracycline Repressor, domain 2"/>
    <property type="match status" value="1"/>
</dbReference>
<proteinExistence type="predicted"/>
<dbReference type="RefSeq" id="WP_132770735.1">
    <property type="nucleotide sequence ID" value="NZ_SMAB01000032.1"/>
</dbReference>
<feature type="DNA-binding region" description="H-T-H motif" evidence="3">
    <location>
        <begin position="25"/>
        <end position="44"/>
    </location>
</feature>
<dbReference type="InterPro" id="IPR009057">
    <property type="entry name" value="Homeodomain-like_sf"/>
</dbReference>
<dbReference type="PROSITE" id="PS50977">
    <property type="entry name" value="HTH_TETR_2"/>
    <property type="match status" value="1"/>
</dbReference>
<organism evidence="5 6">
    <name type="scientific">Tepidibacillus fermentans</name>
    <dbReference type="NCBI Taxonomy" id="1281767"/>
    <lineage>
        <taxon>Bacteria</taxon>
        <taxon>Bacillati</taxon>
        <taxon>Bacillota</taxon>
        <taxon>Bacilli</taxon>
        <taxon>Bacillales</taxon>
        <taxon>Bacillaceae</taxon>
        <taxon>Tepidibacillus</taxon>
    </lineage>
</organism>
<accession>A0A4R3K5D4</accession>
<dbReference type="OrthoDB" id="9814200at2"/>
<evidence type="ECO:0000256" key="3">
    <source>
        <dbReference type="PROSITE-ProRule" id="PRU00335"/>
    </source>
</evidence>
<evidence type="ECO:0000256" key="2">
    <source>
        <dbReference type="ARBA" id="ARBA00023125"/>
    </source>
</evidence>
<keyword evidence="2 3" id="KW-0238">DNA-binding</keyword>
<dbReference type="InterPro" id="IPR036271">
    <property type="entry name" value="Tet_transcr_reg_TetR-rel_C_sf"/>
</dbReference>
<dbReference type="PANTHER" id="PTHR43479:SF11">
    <property type="entry name" value="ACREF_ENVCD OPERON REPRESSOR-RELATED"/>
    <property type="match status" value="1"/>
</dbReference>
<name>A0A4R3K5D4_9BACI</name>
<protein>
    <submittedName>
        <fullName evidence="5">TetR family transcriptional regulator</fullName>
    </submittedName>
</protein>
<evidence type="ECO:0000313" key="6">
    <source>
        <dbReference type="Proteomes" id="UP000295788"/>
    </source>
</evidence>
<dbReference type="SUPFAM" id="SSF48498">
    <property type="entry name" value="Tetracyclin repressor-like, C-terminal domain"/>
    <property type="match status" value="1"/>
</dbReference>
<feature type="domain" description="HTH tetR-type" evidence="4">
    <location>
        <begin position="2"/>
        <end position="62"/>
    </location>
</feature>